<name>X1V3X2_9ZZZZ</name>
<reference evidence="1" key="1">
    <citation type="journal article" date="2014" name="Front. Microbiol.">
        <title>High frequency of phylogenetically diverse reductive dehalogenase-homologous genes in deep subseafloor sedimentary metagenomes.</title>
        <authorList>
            <person name="Kawai M."/>
            <person name="Futagami T."/>
            <person name="Toyoda A."/>
            <person name="Takaki Y."/>
            <person name="Nishi S."/>
            <person name="Hori S."/>
            <person name="Arai W."/>
            <person name="Tsubouchi T."/>
            <person name="Morono Y."/>
            <person name="Uchiyama I."/>
            <person name="Ito T."/>
            <person name="Fujiyama A."/>
            <person name="Inagaki F."/>
            <person name="Takami H."/>
        </authorList>
    </citation>
    <scope>NUCLEOTIDE SEQUENCE</scope>
    <source>
        <strain evidence="1">Expedition CK06-06</strain>
    </source>
</reference>
<evidence type="ECO:0000313" key="1">
    <source>
        <dbReference type="EMBL" id="GAI99339.1"/>
    </source>
</evidence>
<proteinExistence type="predicted"/>
<dbReference type="EMBL" id="BARW01015822">
    <property type="protein sequence ID" value="GAI99339.1"/>
    <property type="molecule type" value="Genomic_DNA"/>
</dbReference>
<accession>X1V3X2</accession>
<gene>
    <name evidence="1" type="ORF">S12H4_27688</name>
</gene>
<dbReference type="AlphaFoldDB" id="X1V3X2"/>
<comment type="caution">
    <text evidence="1">The sequence shown here is derived from an EMBL/GenBank/DDBJ whole genome shotgun (WGS) entry which is preliminary data.</text>
</comment>
<protein>
    <submittedName>
        <fullName evidence="1">Uncharacterized protein</fullName>
    </submittedName>
</protein>
<organism evidence="1">
    <name type="scientific">marine sediment metagenome</name>
    <dbReference type="NCBI Taxonomy" id="412755"/>
    <lineage>
        <taxon>unclassified sequences</taxon>
        <taxon>metagenomes</taxon>
        <taxon>ecological metagenomes</taxon>
    </lineage>
</organism>
<sequence>MLKLEISYGDPTKKLYTFKIPSPVLDKLYKIQETEPGIGILVTDSKNAEGRPLRTPRNVFGAFLLWRKEEEEEES</sequence>